<proteinExistence type="predicted"/>
<protein>
    <submittedName>
        <fullName evidence="1">Pilus assembly protein TadG-related protein</fullName>
    </submittedName>
</protein>
<keyword evidence="2" id="KW-1185">Reference proteome</keyword>
<evidence type="ECO:0000313" key="2">
    <source>
        <dbReference type="Proteomes" id="UP001637618"/>
    </source>
</evidence>
<evidence type="ECO:0000313" key="1">
    <source>
        <dbReference type="EMBL" id="MFO2477234.1"/>
    </source>
</evidence>
<dbReference type="Proteomes" id="UP001637618">
    <property type="component" value="Unassembled WGS sequence"/>
</dbReference>
<organism evidence="1 2">
    <name type="scientific">Pseudomonas imrae</name>
    <dbReference type="NCBI Taxonomy" id="2992837"/>
    <lineage>
        <taxon>Bacteria</taxon>
        <taxon>Pseudomonadati</taxon>
        <taxon>Pseudomonadota</taxon>
        <taxon>Gammaproteobacteria</taxon>
        <taxon>Pseudomonadales</taxon>
        <taxon>Pseudomonadaceae</taxon>
        <taxon>Pseudomonas</taxon>
    </lineage>
</organism>
<name>A0ACC7PA16_9PSED</name>
<reference evidence="1" key="1">
    <citation type="submission" date="2022-11" db="EMBL/GenBank/DDBJ databases">
        <title>Draft genome sequences of strains of Pseudomonas imrae sp. nov.</title>
        <authorList>
            <person name="Salva Serra F."/>
            <person name="Nimje P."/>
            <person name="Moore E.R.B."/>
            <person name="Marathe N.P."/>
        </authorList>
    </citation>
    <scope>NUCLEOTIDE SEQUENCE</scope>
    <source>
        <strain evidence="1">15FMM2</strain>
    </source>
</reference>
<comment type="caution">
    <text evidence="1">The sequence shown here is derived from an EMBL/GenBank/DDBJ whole genome shotgun (WGS) entry which is preliminary data.</text>
</comment>
<dbReference type="EMBL" id="JAPEQY010000004">
    <property type="protein sequence ID" value="MFO2477234.1"/>
    <property type="molecule type" value="Genomic_DNA"/>
</dbReference>
<gene>
    <name evidence="1" type="ORF">OOJ96_07415</name>
</gene>
<sequence>MSPRLRSGRLAGYSGQRGAIGLVFAGNLALALVCMLLVVDSGRLYLEKRKLQAIADTAALEAISRKGDCLAVGSNTATEFATANASRNGFSVPQGNSLEVRCGVLSTGANNLRVFSENPAQVEAIQVTASRPVLTSIAGGVWSLFNGTSISTTTQLTTKAVAASKVLPPQAQLTIKTTLIEVDSTESDVLNLVFGKLLGGNLNLDVAGWQGLVDTDINLLSYLDQLALAVGVQAGSYNELLNKTVKLDKLIETAITVLQNGGSTATVAVDGLAKINALVSDLDVTLGSILQLQTGAVSAGLNTNLNVFQLAEAFIQLANKNNAVMAEIPVNIPGLLNAGVKLKVIEPPQLSAIGDPTFAKDKEQASRIYVRTAQLRLGLTLSLPVLGSPVVDAALNGLVAPLTDTLNNLLSLNLAGTVTSLLCALGGYCERTDLKLLSSSTTPSVPSIDVILELSRAESYVTGYTCLSEATKTLTTQTNASVVTVKIGRSPDLYNSFGSSPPLDPIPPLPVVDIGAITCFKPLLGLGPTTCDAGSRKPFYGGGLGLSIKSDVGGTTSSLGPYTYNQPPEIKQPPLFHDFPTTSLVDSLRETLQGVELQVYKPTGFNLLGGLLHTTGTLLNGINGTLGEVIGNVLSPLLDPIVDGLLNTLGINLNLVEVGANLSCKPRGTAVLVI</sequence>
<accession>A0ACC7PA16</accession>